<evidence type="ECO:0000256" key="1">
    <source>
        <dbReference type="SAM" id="MobiDB-lite"/>
    </source>
</evidence>
<evidence type="ECO:0000313" key="2">
    <source>
        <dbReference type="EMBL" id="KZV96860.1"/>
    </source>
</evidence>
<dbReference type="AlphaFoldDB" id="A0A165KTI0"/>
<name>A0A165KTI0_EXIGL</name>
<accession>A0A165KTI0</accession>
<gene>
    <name evidence="2" type="ORF">EXIGLDRAFT_833280</name>
</gene>
<dbReference type="Proteomes" id="UP000077266">
    <property type="component" value="Unassembled WGS sequence"/>
</dbReference>
<evidence type="ECO:0000313" key="3">
    <source>
        <dbReference type="Proteomes" id="UP000077266"/>
    </source>
</evidence>
<reference evidence="2 3" key="1">
    <citation type="journal article" date="2016" name="Mol. Biol. Evol.">
        <title>Comparative Genomics of Early-Diverging Mushroom-Forming Fungi Provides Insights into the Origins of Lignocellulose Decay Capabilities.</title>
        <authorList>
            <person name="Nagy L.G."/>
            <person name="Riley R."/>
            <person name="Tritt A."/>
            <person name="Adam C."/>
            <person name="Daum C."/>
            <person name="Floudas D."/>
            <person name="Sun H."/>
            <person name="Yadav J.S."/>
            <person name="Pangilinan J."/>
            <person name="Larsson K.H."/>
            <person name="Matsuura K."/>
            <person name="Barry K."/>
            <person name="Labutti K."/>
            <person name="Kuo R."/>
            <person name="Ohm R.A."/>
            <person name="Bhattacharya S.S."/>
            <person name="Shirouzu T."/>
            <person name="Yoshinaga Y."/>
            <person name="Martin F.M."/>
            <person name="Grigoriev I.V."/>
            <person name="Hibbett D.S."/>
        </authorList>
    </citation>
    <scope>NUCLEOTIDE SEQUENCE [LARGE SCALE GENOMIC DNA]</scope>
    <source>
        <strain evidence="2 3">HHB12029</strain>
    </source>
</reference>
<keyword evidence="3" id="KW-1185">Reference proteome</keyword>
<proteinExistence type="predicted"/>
<protein>
    <submittedName>
        <fullName evidence="2">Uncharacterized protein</fullName>
    </submittedName>
</protein>
<sequence length="251" mass="27555">MAPTAADSPPHVITPTHDFRPCIVSHRRGPVIILILLASFRGNCIDAVDDLLRFFCVSIGLESRGQAALSGRPALDTLPTWKHPDGRKCYALGFYVKCSEKDVERRMRGVRINQGFDEQFRLWVSNRVEDLVGLPGNAAQALVEAFLRNKRALGPAAMFQTPTQDQTYAPTHWVPTSPGSWVSRAFSSYSFASSVLSSHGLNPTAPEFKFSGTRTDAKSICGFQSLGCAEEAQEASEFDDGQTGKENMPPY</sequence>
<organism evidence="2 3">
    <name type="scientific">Exidia glandulosa HHB12029</name>
    <dbReference type="NCBI Taxonomy" id="1314781"/>
    <lineage>
        <taxon>Eukaryota</taxon>
        <taxon>Fungi</taxon>
        <taxon>Dikarya</taxon>
        <taxon>Basidiomycota</taxon>
        <taxon>Agaricomycotina</taxon>
        <taxon>Agaricomycetes</taxon>
        <taxon>Auriculariales</taxon>
        <taxon>Exidiaceae</taxon>
        <taxon>Exidia</taxon>
    </lineage>
</organism>
<dbReference type="InParanoid" id="A0A165KTI0"/>
<feature type="region of interest" description="Disordered" evidence="1">
    <location>
        <begin position="232"/>
        <end position="251"/>
    </location>
</feature>
<dbReference type="EMBL" id="KV425937">
    <property type="protein sequence ID" value="KZV96860.1"/>
    <property type="molecule type" value="Genomic_DNA"/>
</dbReference>